<evidence type="ECO:0000256" key="11">
    <source>
        <dbReference type="ARBA" id="ARBA00023136"/>
    </source>
</evidence>
<keyword evidence="12" id="KW-0143">Chaperone</keyword>
<keyword evidence="10" id="KW-0443">Lipid metabolism</keyword>
<dbReference type="GO" id="GO:0051082">
    <property type="term" value="F:unfolded protein binding"/>
    <property type="evidence" value="ECO:0007669"/>
    <property type="project" value="InterPro"/>
</dbReference>
<dbReference type="GO" id="GO:0016042">
    <property type="term" value="P:lipid catabolic process"/>
    <property type="evidence" value="ECO:0007669"/>
    <property type="project" value="UniProtKB-KW"/>
</dbReference>
<evidence type="ECO:0000256" key="13">
    <source>
        <dbReference type="ARBA" id="ARBA00030948"/>
    </source>
</evidence>
<evidence type="ECO:0000256" key="10">
    <source>
        <dbReference type="ARBA" id="ARBA00023098"/>
    </source>
</evidence>
<keyword evidence="8" id="KW-0442">Lipid degradation</keyword>
<dbReference type="KEGG" id="mvs:MVIS_2459"/>
<evidence type="ECO:0000256" key="1">
    <source>
        <dbReference type="ARBA" id="ARBA00003280"/>
    </source>
</evidence>
<keyword evidence="6" id="KW-0997">Cell inner membrane</keyword>
<dbReference type="AlphaFoldDB" id="A0A090IED2"/>
<dbReference type="GeneID" id="61297314"/>
<evidence type="ECO:0000256" key="2">
    <source>
        <dbReference type="ARBA" id="ARBA00004383"/>
    </source>
</evidence>
<dbReference type="PATRIC" id="fig|80854.5.peg.2618"/>
<evidence type="ECO:0000313" key="17">
    <source>
        <dbReference type="EMBL" id="SGZ11397.1"/>
    </source>
</evidence>
<evidence type="ECO:0000256" key="14">
    <source>
        <dbReference type="ARBA" id="ARBA00031542"/>
    </source>
</evidence>
<keyword evidence="7" id="KW-0812">Transmembrane</keyword>
<dbReference type="GO" id="GO:0005886">
    <property type="term" value="C:plasma membrane"/>
    <property type="evidence" value="ECO:0007669"/>
    <property type="project" value="UniProtKB-SubCell"/>
</dbReference>
<dbReference type="Pfam" id="PF03280">
    <property type="entry name" value="Lipase_chap"/>
    <property type="match status" value="1"/>
</dbReference>
<reference evidence="16 18" key="1">
    <citation type="submission" date="2016-11" db="EMBL/GenBank/DDBJ databases">
        <authorList>
            <person name="Klemetsen T."/>
        </authorList>
    </citation>
    <scope>NUCLEOTIDE SEQUENCE [LARGE SCALE GENOMIC DNA]</scope>
    <source>
        <strain evidence="16">MT 2528</strain>
    </source>
</reference>
<evidence type="ECO:0000256" key="6">
    <source>
        <dbReference type="ARBA" id="ARBA00022519"/>
    </source>
</evidence>
<evidence type="ECO:0000256" key="5">
    <source>
        <dbReference type="ARBA" id="ARBA00022475"/>
    </source>
</evidence>
<evidence type="ECO:0000256" key="15">
    <source>
        <dbReference type="ARBA" id="ARBA00033028"/>
    </source>
</evidence>
<evidence type="ECO:0000256" key="3">
    <source>
        <dbReference type="ARBA" id="ARBA00010358"/>
    </source>
</evidence>
<dbReference type="GO" id="GO:0006457">
    <property type="term" value="P:protein folding"/>
    <property type="evidence" value="ECO:0007669"/>
    <property type="project" value="InterPro"/>
</dbReference>
<comment type="subcellular location">
    <subcellularLocation>
        <location evidence="2">Cell inner membrane</location>
        <topology evidence="2">Single-pass membrane protein</topology>
        <orientation evidence="2">Periplasmic side</orientation>
    </subcellularLocation>
</comment>
<evidence type="ECO:0000256" key="4">
    <source>
        <dbReference type="ARBA" id="ARBA00019692"/>
    </source>
</evidence>
<protein>
    <recommendedName>
        <fullName evidence="4">Lipase chaperone</fullName>
    </recommendedName>
    <alternativeName>
        <fullName evidence="15">Lipase foldase</fullName>
    </alternativeName>
    <alternativeName>
        <fullName evidence="13">Lipase helper protein</fullName>
    </alternativeName>
    <alternativeName>
        <fullName evidence="14">Lipase modulator</fullName>
    </alternativeName>
</protein>
<dbReference type="InterPro" id="IPR004961">
    <property type="entry name" value="Lipase_chaperone"/>
</dbReference>
<evidence type="ECO:0000256" key="7">
    <source>
        <dbReference type="ARBA" id="ARBA00022692"/>
    </source>
</evidence>
<organism evidence="17 19">
    <name type="scientific">Moritella viscosa</name>
    <dbReference type="NCBI Taxonomy" id="80854"/>
    <lineage>
        <taxon>Bacteria</taxon>
        <taxon>Pseudomonadati</taxon>
        <taxon>Pseudomonadota</taxon>
        <taxon>Gammaproteobacteria</taxon>
        <taxon>Alteromonadales</taxon>
        <taxon>Moritellaceae</taxon>
        <taxon>Moritella</taxon>
    </lineage>
</organism>
<dbReference type="SUPFAM" id="SSF158855">
    <property type="entry name" value="Lipase chaperone-like"/>
    <property type="match status" value="1"/>
</dbReference>
<name>A0A090IED2_9GAMM</name>
<reference evidence="17 19" key="2">
    <citation type="submission" date="2016-11" db="EMBL/GenBank/DDBJ databases">
        <authorList>
            <person name="Jaros S."/>
            <person name="Januszkiewicz K."/>
            <person name="Wedrychowicz H."/>
        </authorList>
    </citation>
    <scope>NUCLEOTIDE SEQUENCE [LARGE SCALE GENOMIC DNA]</scope>
    <source>
        <strain evidence="17">NVI 5450</strain>
    </source>
</reference>
<keyword evidence="5" id="KW-1003">Cell membrane</keyword>
<evidence type="ECO:0000313" key="19">
    <source>
        <dbReference type="Proteomes" id="UP000183794"/>
    </source>
</evidence>
<accession>A0A090IED2</accession>
<evidence type="ECO:0000256" key="8">
    <source>
        <dbReference type="ARBA" id="ARBA00022963"/>
    </source>
</evidence>
<keyword evidence="9" id="KW-1133">Transmembrane helix</keyword>
<evidence type="ECO:0000256" key="12">
    <source>
        <dbReference type="ARBA" id="ARBA00023186"/>
    </source>
</evidence>
<dbReference type="OrthoDB" id="5812603at2"/>
<evidence type="ECO:0000313" key="18">
    <source>
        <dbReference type="Proteomes" id="UP000182660"/>
    </source>
</evidence>
<gene>
    <name evidence="16" type="ORF">MT2528_3490</name>
    <name evidence="17" type="ORF">NVI5450_3687</name>
</gene>
<evidence type="ECO:0000313" key="16">
    <source>
        <dbReference type="EMBL" id="SGY97823.1"/>
    </source>
</evidence>
<comment type="similarity">
    <text evidence="3">Belongs to the lipase chaperone family.</text>
</comment>
<dbReference type="EMBL" id="FPLJ01000078">
    <property type="protein sequence ID" value="SGY97823.1"/>
    <property type="molecule type" value="Genomic_DNA"/>
</dbReference>
<sequence length="290" mass="32994">MKKIALTSVVLIAVVTAIFIYSNNTNKQIQTSSLQSKSQLDTAIDSTSHRDTFEYFLSGLEETELDALQDKFIQFNSQRPADSQIDKALFQQYINYKTYLQTLESNASSAEFGLEDLIALNDQLLAAQLKFFTAEQQKNLFEEENQLRMMTLKKLELQQATASEEEFNVLWQQELQLLPEEEQVAYKNAALMGSLVNTEGMGPQEQYLIRQELVGAEGAQRLAELDAKNEVFNTDVNNYLNERQALMTDDSLTKEELESAITELREVSFSSQQQRRIKALERINDASKGS</sequence>
<keyword evidence="11" id="KW-0472">Membrane</keyword>
<keyword evidence="18" id="KW-1185">Reference proteome</keyword>
<dbReference type="RefSeq" id="WP_045110631.1">
    <property type="nucleotide sequence ID" value="NZ_CAWQZC010000025.1"/>
</dbReference>
<dbReference type="EMBL" id="FPLD01000102">
    <property type="protein sequence ID" value="SGZ11397.1"/>
    <property type="molecule type" value="Genomic_DNA"/>
</dbReference>
<dbReference type="HOGENOM" id="CLU_085683_0_0_6"/>
<evidence type="ECO:0000256" key="9">
    <source>
        <dbReference type="ARBA" id="ARBA00022989"/>
    </source>
</evidence>
<dbReference type="Proteomes" id="UP000182660">
    <property type="component" value="Unassembled WGS sequence"/>
</dbReference>
<proteinExistence type="inferred from homology"/>
<dbReference type="STRING" id="80854.MVIS_2459"/>
<comment type="function">
    <text evidence="1">May be involved in the folding of the extracellular lipase during its passage through the periplasm.</text>
</comment>
<dbReference type="Proteomes" id="UP000183794">
    <property type="component" value="Unassembled WGS sequence"/>
</dbReference>